<dbReference type="GO" id="GO:0005634">
    <property type="term" value="C:nucleus"/>
    <property type="evidence" value="ECO:0007669"/>
    <property type="project" value="UniProtKB-SubCell"/>
</dbReference>
<evidence type="ECO:0000313" key="10">
    <source>
        <dbReference type="EMBL" id="KZT36253.1"/>
    </source>
</evidence>
<name>A0A166BDE2_9AGAM</name>
<dbReference type="AlphaFoldDB" id="A0A166BDE2"/>
<dbReference type="GO" id="GO:0046872">
    <property type="term" value="F:metal ion binding"/>
    <property type="evidence" value="ECO:0007669"/>
    <property type="project" value="UniProtKB-KW"/>
</dbReference>
<keyword evidence="5 7" id="KW-0440">LIM domain</keyword>
<dbReference type="CDD" id="cd09326">
    <property type="entry name" value="LIM_CRP_like"/>
    <property type="match status" value="2"/>
</dbReference>
<proteinExistence type="predicted"/>
<evidence type="ECO:0000256" key="5">
    <source>
        <dbReference type="ARBA" id="ARBA00023038"/>
    </source>
</evidence>
<dbReference type="InterPro" id="IPR001781">
    <property type="entry name" value="Znf_LIM"/>
</dbReference>
<dbReference type="SMART" id="SM00132">
    <property type="entry name" value="LIM"/>
    <property type="match status" value="2"/>
</dbReference>
<feature type="region of interest" description="Disordered" evidence="8">
    <location>
        <begin position="81"/>
        <end position="206"/>
    </location>
</feature>
<sequence length="299" mass="32176">MHPFGGTPICPRCNKAVYAAEQVMGPARKIYHKPCLTCTTCNTRLDSLKLQEHDQEPYCKSCHVKNFATVDLRHANLPTSTMFPGQELSSELKPGAGTTDSDDSSSLPSLTSYDDKSDIQITSNTPTYHSRESSPTPVEMYRSTSPIRATAPWKRATSPVRSSFTGSTPSFSRPSPPRSAHVSPSPSRSNSMVSPAPAALLSPMSTGSVSASDIARRLNAAALGSTPTCPRCNKAVYFAEQAKASNRTWHKACLRCSECSTPLDSSKLTEKDGVLMCRNCYAKHHGPQGSGYALIGRSG</sequence>
<dbReference type="Pfam" id="PF00412">
    <property type="entry name" value="LIM"/>
    <property type="match status" value="2"/>
</dbReference>
<feature type="domain" description="LIM zinc-binding" evidence="9">
    <location>
        <begin position="227"/>
        <end position="287"/>
    </location>
</feature>
<feature type="compositionally biased region" description="Polar residues" evidence="8">
    <location>
        <begin position="119"/>
        <end position="147"/>
    </location>
</feature>
<dbReference type="PROSITE" id="PS00478">
    <property type="entry name" value="LIM_DOMAIN_1"/>
    <property type="match status" value="2"/>
</dbReference>
<evidence type="ECO:0000256" key="3">
    <source>
        <dbReference type="ARBA" id="ARBA00022737"/>
    </source>
</evidence>
<evidence type="ECO:0000256" key="6">
    <source>
        <dbReference type="ARBA" id="ARBA00023242"/>
    </source>
</evidence>
<protein>
    <submittedName>
        <fullName evidence="10">LIM-domain-containing protein</fullName>
    </submittedName>
</protein>
<dbReference type="STRING" id="1314776.A0A166BDE2"/>
<dbReference type="SUPFAM" id="SSF57716">
    <property type="entry name" value="Glucocorticoid receptor-like (DNA-binding domain)"/>
    <property type="match status" value="4"/>
</dbReference>
<dbReference type="PROSITE" id="PS50023">
    <property type="entry name" value="LIM_DOMAIN_2"/>
    <property type="match status" value="2"/>
</dbReference>
<keyword evidence="11" id="KW-1185">Reference proteome</keyword>
<evidence type="ECO:0000256" key="2">
    <source>
        <dbReference type="ARBA" id="ARBA00022723"/>
    </source>
</evidence>
<dbReference type="Gene3D" id="2.10.110.10">
    <property type="entry name" value="Cysteine Rich Protein"/>
    <property type="match status" value="2"/>
</dbReference>
<dbReference type="GO" id="GO:0005737">
    <property type="term" value="C:cytoplasm"/>
    <property type="evidence" value="ECO:0007669"/>
    <property type="project" value="TreeGrafter"/>
</dbReference>
<dbReference type="FunFam" id="2.10.110.10:FF:000001">
    <property type="entry name" value="Cysteine and glycine-rich protein 1"/>
    <property type="match status" value="2"/>
</dbReference>
<organism evidence="10 11">
    <name type="scientific">Sistotremastrum suecicum HHB10207 ss-3</name>
    <dbReference type="NCBI Taxonomy" id="1314776"/>
    <lineage>
        <taxon>Eukaryota</taxon>
        <taxon>Fungi</taxon>
        <taxon>Dikarya</taxon>
        <taxon>Basidiomycota</taxon>
        <taxon>Agaricomycotina</taxon>
        <taxon>Agaricomycetes</taxon>
        <taxon>Sistotremastrales</taxon>
        <taxon>Sistotremastraceae</taxon>
        <taxon>Sistotremastrum</taxon>
    </lineage>
</organism>
<evidence type="ECO:0000256" key="7">
    <source>
        <dbReference type="PROSITE-ProRule" id="PRU00125"/>
    </source>
</evidence>
<comment type="subcellular location">
    <subcellularLocation>
        <location evidence="1">Nucleus</location>
    </subcellularLocation>
</comment>
<gene>
    <name evidence="10" type="ORF">SISSUDRAFT_1050188</name>
</gene>
<keyword evidence="2 7" id="KW-0479">Metal-binding</keyword>
<dbReference type="PANTHER" id="PTHR24215:SF35">
    <property type="entry name" value="MUSCLE LIM PROTEIN MLP84B"/>
    <property type="match status" value="1"/>
</dbReference>
<evidence type="ECO:0000256" key="8">
    <source>
        <dbReference type="SAM" id="MobiDB-lite"/>
    </source>
</evidence>
<dbReference type="Proteomes" id="UP000076798">
    <property type="component" value="Unassembled WGS sequence"/>
</dbReference>
<keyword evidence="6" id="KW-0539">Nucleus</keyword>
<dbReference type="GO" id="GO:0030695">
    <property type="term" value="F:GTPase regulator activity"/>
    <property type="evidence" value="ECO:0007669"/>
    <property type="project" value="UniProtKB-ARBA"/>
</dbReference>
<dbReference type="GO" id="GO:0030036">
    <property type="term" value="P:actin cytoskeleton organization"/>
    <property type="evidence" value="ECO:0007669"/>
    <property type="project" value="TreeGrafter"/>
</dbReference>
<evidence type="ECO:0000259" key="9">
    <source>
        <dbReference type="PROSITE" id="PS50023"/>
    </source>
</evidence>
<evidence type="ECO:0000256" key="4">
    <source>
        <dbReference type="ARBA" id="ARBA00022833"/>
    </source>
</evidence>
<reference evidence="10 11" key="1">
    <citation type="journal article" date="2016" name="Mol. Biol. Evol.">
        <title>Comparative Genomics of Early-Diverging Mushroom-Forming Fungi Provides Insights into the Origins of Lignocellulose Decay Capabilities.</title>
        <authorList>
            <person name="Nagy L.G."/>
            <person name="Riley R."/>
            <person name="Tritt A."/>
            <person name="Adam C."/>
            <person name="Daum C."/>
            <person name="Floudas D."/>
            <person name="Sun H."/>
            <person name="Yadav J.S."/>
            <person name="Pangilinan J."/>
            <person name="Larsson K.H."/>
            <person name="Matsuura K."/>
            <person name="Barry K."/>
            <person name="Labutti K."/>
            <person name="Kuo R."/>
            <person name="Ohm R.A."/>
            <person name="Bhattacharya S.S."/>
            <person name="Shirouzu T."/>
            <person name="Yoshinaga Y."/>
            <person name="Martin F.M."/>
            <person name="Grigoriev I.V."/>
            <person name="Hibbett D.S."/>
        </authorList>
    </citation>
    <scope>NUCLEOTIDE SEQUENCE [LARGE SCALE GENOMIC DNA]</scope>
    <source>
        <strain evidence="10 11">HHB10207 ss-3</strain>
    </source>
</reference>
<evidence type="ECO:0000313" key="11">
    <source>
        <dbReference type="Proteomes" id="UP000076798"/>
    </source>
</evidence>
<accession>A0A166BDE2</accession>
<keyword evidence="3" id="KW-0677">Repeat</keyword>
<feature type="domain" description="LIM zinc-binding" evidence="9">
    <location>
        <begin position="8"/>
        <end position="69"/>
    </location>
</feature>
<feature type="compositionally biased region" description="Low complexity" evidence="8">
    <location>
        <begin position="161"/>
        <end position="195"/>
    </location>
</feature>
<evidence type="ECO:0000256" key="1">
    <source>
        <dbReference type="ARBA" id="ARBA00004123"/>
    </source>
</evidence>
<dbReference type="EMBL" id="KV428113">
    <property type="protein sequence ID" value="KZT36253.1"/>
    <property type="molecule type" value="Genomic_DNA"/>
</dbReference>
<dbReference type="OrthoDB" id="8062037at2759"/>
<dbReference type="PANTHER" id="PTHR24215">
    <property type="entry name" value="RHO-GTPASE-ACTIVATING PROTEIN LRG1"/>
    <property type="match status" value="1"/>
</dbReference>
<keyword evidence="4 7" id="KW-0862">Zinc</keyword>